<dbReference type="Proteomes" id="UP001201262">
    <property type="component" value="Unassembled WGS sequence"/>
</dbReference>
<evidence type="ECO:0000256" key="6">
    <source>
        <dbReference type="SAM" id="MobiDB-lite"/>
    </source>
</evidence>
<evidence type="ECO:0000256" key="3">
    <source>
        <dbReference type="ARBA" id="ARBA00023015"/>
    </source>
</evidence>
<protein>
    <submittedName>
        <fullName evidence="7">Sds3-like-domain-containing protein</fullName>
    </submittedName>
</protein>
<dbReference type="Pfam" id="PF08598">
    <property type="entry name" value="Sds3"/>
    <property type="match status" value="1"/>
</dbReference>
<dbReference type="RefSeq" id="XP_046074791.1">
    <property type="nucleotide sequence ID" value="XM_046209435.1"/>
</dbReference>
<name>A0AAD4L065_9EURO</name>
<keyword evidence="8" id="KW-1185">Reference proteome</keyword>
<feature type="compositionally biased region" description="Low complexity" evidence="6">
    <location>
        <begin position="580"/>
        <end position="595"/>
    </location>
</feature>
<keyword evidence="4" id="KW-0804">Transcription</keyword>
<dbReference type="PANTHER" id="PTHR21964">
    <property type="entry name" value="BREAST CANCER METASTASIS-SUPPRESSOR 1"/>
    <property type="match status" value="1"/>
</dbReference>
<dbReference type="EMBL" id="JAJTJA010000004">
    <property type="protein sequence ID" value="KAH8701085.1"/>
    <property type="molecule type" value="Genomic_DNA"/>
</dbReference>
<proteinExistence type="predicted"/>
<feature type="compositionally biased region" description="Polar residues" evidence="6">
    <location>
        <begin position="696"/>
        <end position="705"/>
    </location>
</feature>
<organism evidence="7 8">
    <name type="scientific">Talaromyces proteolyticus</name>
    <dbReference type="NCBI Taxonomy" id="1131652"/>
    <lineage>
        <taxon>Eukaryota</taxon>
        <taxon>Fungi</taxon>
        <taxon>Dikarya</taxon>
        <taxon>Ascomycota</taxon>
        <taxon>Pezizomycotina</taxon>
        <taxon>Eurotiomycetes</taxon>
        <taxon>Eurotiomycetidae</taxon>
        <taxon>Eurotiales</taxon>
        <taxon>Trichocomaceae</taxon>
        <taxon>Talaromyces</taxon>
        <taxon>Talaromyces sect. Bacilispori</taxon>
    </lineage>
</organism>
<dbReference type="GeneID" id="70239722"/>
<comment type="caution">
    <text evidence="7">The sequence shown here is derived from an EMBL/GenBank/DDBJ whole genome shotgun (WGS) entry which is preliminary data.</text>
</comment>
<gene>
    <name evidence="7" type="ORF">BGW36DRAFT_140393</name>
</gene>
<evidence type="ECO:0000313" key="8">
    <source>
        <dbReference type="Proteomes" id="UP001201262"/>
    </source>
</evidence>
<feature type="compositionally biased region" description="Polar residues" evidence="6">
    <location>
        <begin position="670"/>
        <end position="679"/>
    </location>
</feature>
<feature type="region of interest" description="Disordered" evidence="6">
    <location>
        <begin position="580"/>
        <end position="705"/>
    </location>
</feature>
<evidence type="ECO:0000256" key="4">
    <source>
        <dbReference type="ARBA" id="ARBA00023163"/>
    </source>
</evidence>
<evidence type="ECO:0000256" key="1">
    <source>
        <dbReference type="ARBA" id="ARBA00004123"/>
    </source>
</evidence>
<dbReference type="AlphaFoldDB" id="A0AAD4L065"/>
<feature type="compositionally biased region" description="Acidic residues" evidence="6">
    <location>
        <begin position="46"/>
        <end position="57"/>
    </location>
</feature>
<dbReference type="Gene3D" id="1.20.5.1500">
    <property type="match status" value="1"/>
</dbReference>
<feature type="compositionally biased region" description="Acidic residues" evidence="6">
    <location>
        <begin position="283"/>
        <end position="305"/>
    </location>
</feature>
<feature type="region of interest" description="Disordered" evidence="6">
    <location>
        <begin position="1"/>
        <end position="312"/>
    </location>
</feature>
<feature type="compositionally biased region" description="Basic and acidic residues" evidence="6">
    <location>
        <begin position="222"/>
        <end position="238"/>
    </location>
</feature>
<feature type="compositionally biased region" description="Acidic residues" evidence="6">
    <location>
        <begin position="115"/>
        <end position="126"/>
    </location>
</feature>
<evidence type="ECO:0000313" key="7">
    <source>
        <dbReference type="EMBL" id="KAH8701085.1"/>
    </source>
</evidence>
<accession>A0AAD4L065</accession>
<dbReference type="GO" id="GO:0010468">
    <property type="term" value="P:regulation of gene expression"/>
    <property type="evidence" value="ECO:0007669"/>
    <property type="project" value="UniProtKB-ARBA"/>
</dbReference>
<dbReference type="InterPro" id="IPR013907">
    <property type="entry name" value="Sds3"/>
</dbReference>
<feature type="compositionally biased region" description="Basic and acidic residues" evidence="6">
    <location>
        <begin position="76"/>
        <end position="85"/>
    </location>
</feature>
<comment type="subcellular location">
    <subcellularLocation>
        <location evidence="1">Nucleus</location>
    </subcellularLocation>
</comment>
<evidence type="ECO:0000256" key="2">
    <source>
        <dbReference type="ARBA" id="ARBA00022491"/>
    </source>
</evidence>
<keyword evidence="2" id="KW-0678">Repressor</keyword>
<dbReference type="SMART" id="SM01401">
    <property type="entry name" value="Sds3"/>
    <property type="match status" value="1"/>
</dbReference>
<evidence type="ECO:0000256" key="5">
    <source>
        <dbReference type="ARBA" id="ARBA00023242"/>
    </source>
</evidence>
<feature type="compositionally biased region" description="Acidic residues" evidence="6">
    <location>
        <begin position="142"/>
        <end position="158"/>
    </location>
</feature>
<feature type="compositionally biased region" description="Polar residues" evidence="6">
    <location>
        <begin position="12"/>
        <end position="25"/>
    </location>
</feature>
<feature type="compositionally biased region" description="Basic residues" evidence="6">
    <location>
        <begin position="253"/>
        <end position="266"/>
    </location>
</feature>
<reference evidence="7" key="1">
    <citation type="submission" date="2021-12" db="EMBL/GenBank/DDBJ databases">
        <title>Convergent genome expansion in fungi linked to evolution of root-endophyte symbiosis.</title>
        <authorList>
            <consortium name="DOE Joint Genome Institute"/>
            <person name="Ke Y.-H."/>
            <person name="Bonito G."/>
            <person name="Liao H.-L."/>
            <person name="Looney B."/>
            <person name="Rojas-Flechas A."/>
            <person name="Nash J."/>
            <person name="Hameed K."/>
            <person name="Schadt C."/>
            <person name="Martin F."/>
            <person name="Crous P.W."/>
            <person name="Miettinen O."/>
            <person name="Magnuson J.K."/>
            <person name="Labbe J."/>
            <person name="Jacobson D."/>
            <person name="Doktycz M.J."/>
            <person name="Veneault-Fourrey C."/>
            <person name="Kuo A."/>
            <person name="Mondo S."/>
            <person name="Calhoun S."/>
            <person name="Riley R."/>
            <person name="Ohm R."/>
            <person name="LaButti K."/>
            <person name="Andreopoulos B."/>
            <person name="Pangilinan J."/>
            <person name="Nolan M."/>
            <person name="Tritt A."/>
            <person name="Clum A."/>
            <person name="Lipzen A."/>
            <person name="Daum C."/>
            <person name="Barry K."/>
            <person name="Grigoriev I.V."/>
            <person name="Vilgalys R."/>
        </authorList>
    </citation>
    <scope>NUCLEOTIDE SEQUENCE</scope>
    <source>
        <strain evidence="7">PMI_201</strain>
    </source>
</reference>
<keyword evidence="3" id="KW-0805">Transcription regulation</keyword>
<feature type="compositionally biased region" description="Polar residues" evidence="6">
    <location>
        <begin position="91"/>
        <end position="114"/>
    </location>
</feature>
<keyword evidence="5" id="KW-0539">Nucleus</keyword>
<sequence>MMDVIESAEPVVQSTSAVDSATSGPDASMFIDDPLGDDDRSSSLSEIDDVSENELFDNEPLHAQESALAEADSEAETERLEDSPRHPRNLRNINLSSTNRFESSPSKLAQSTTYDEADDDEHEMDETPSKARQLSNENGVMGDEEEDEDDENEEEDETGIAAGDDPEKLPTPPDVAGKKRKRLLSADVEADLGDNEPLRKRRGSLKSEIGDELPIETPLSHEGTEDASKHEISRKGTPLEDAQDLDVPAVATRGKKGKRGKRRGRKAKDADEDMENGDSIVEGTEDQLQEDEETGEAGDDADDAEATAKSEEEMARKVAAIDALGILEKEFSTLRDKIYDEKIARVDQELEQLTSSEPTHPELLRQLECVRRHRDTKIKYERTLFQYRLQSLLSRSLADRAQTHSTFFQRVRDTRERHSTAVSKHFYAIQHDRFKTEELGAHHYIPFPTRRSQQISQQAAYNQEVSVMAGVAKYVGFPAAPSLSAARIAEIDEDLEKMGISIEHRPVMPQGTGSIRGTISAGLPRYNTAEESFQEVSTWGNPQIAQTNRQSFMSNMASFTTPASQKRVVDIHAPNGSASTIADNASAANSSTANTPYGVEQENRPFGAAPFNSIDHDNSGRKTGFRSQSSSPLDVRKSYPNQKQSVENTRHDATRNSGFSPPTRFGLFGSSKQETSPPLSSKPLGGIHSSAGLVTGSGSSRMIAR</sequence>
<dbReference type="GO" id="GO:0005654">
    <property type="term" value="C:nucleoplasm"/>
    <property type="evidence" value="ECO:0007669"/>
    <property type="project" value="UniProtKB-ARBA"/>
</dbReference>